<feature type="domain" description="C2H2-type" evidence="13">
    <location>
        <begin position="425"/>
        <end position="453"/>
    </location>
</feature>
<dbReference type="InterPro" id="IPR036236">
    <property type="entry name" value="Znf_C2H2_sf"/>
</dbReference>
<dbReference type="InterPro" id="IPR050888">
    <property type="entry name" value="ZnF_C2H2-type_TF"/>
</dbReference>
<organism evidence="14 15">
    <name type="scientific">Eptatretus burgeri</name>
    <name type="common">Inshore hagfish</name>
    <dbReference type="NCBI Taxonomy" id="7764"/>
    <lineage>
        <taxon>Eukaryota</taxon>
        <taxon>Metazoa</taxon>
        <taxon>Chordata</taxon>
        <taxon>Craniata</taxon>
        <taxon>Vertebrata</taxon>
        <taxon>Cyclostomata</taxon>
        <taxon>Myxini</taxon>
        <taxon>Myxiniformes</taxon>
        <taxon>Myxinidae</taxon>
        <taxon>Eptatretinae</taxon>
        <taxon>Eptatretus</taxon>
    </lineage>
</organism>
<proteinExistence type="inferred from homology"/>
<dbReference type="Ensembl" id="ENSEBUT00000021841.1">
    <property type="protein sequence ID" value="ENSEBUP00000021265.1"/>
    <property type="gene ID" value="ENSEBUG00000013144.1"/>
</dbReference>
<feature type="domain" description="C2H2-type" evidence="13">
    <location>
        <begin position="307"/>
        <end position="337"/>
    </location>
</feature>
<dbReference type="GO" id="GO:0060255">
    <property type="term" value="P:regulation of macromolecule metabolic process"/>
    <property type="evidence" value="ECO:0007669"/>
    <property type="project" value="UniProtKB-ARBA"/>
</dbReference>
<evidence type="ECO:0000313" key="14">
    <source>
        <dbReference type="Ensembl" id="ENSEBUP00000021265.1"/>
    </source>
</evidence>
<keyword evidence="9" id="KW-0804">Transcription</keyword>
<evidence type="ECO:0000256" key="9">
    <source>
        <dbReference type="ARBA" id="ARBA00023163"/>
    </source>
</evidence>
<feature type="domain" description="C2H2-type" evidence="13">
    <location>
        <begin position="337"/>
        <end position="366"/>
    </location>
</feature>
<dbReference type="SUPFAM" id="SSF57667">
    <property type="entry name" value="beta-beta-alpha zinc fingers"/>
    <property type="match status" value="3"/>
</dbReference>
<reference evidence="14" key="2">
    <citation type="submission" date="2025-09" db="UniProtKB">
        <authorList>
            <consortium name="Ensembl"/>
        </authorList>
    </citation>
    <scope>IDENTIFICATION</scope>
</reference>
<reference evidence="14" key="1">
    <citation type="submission" date="2025-08" db="UniProtKB">
        <authorList>
            <consortium name="Ensembl"/>
        </authorList>
    </citation>
    <scope>IDENTIFICATION</scope>
</reference>
<dbReference type="FunFam" id="3.30.160.60:FF:001370">
    <property type="entry name" value="Zinc finger protein"/>
    <property type="match status" value="1"/>
</dbReference>
<protein>
    <recommendedName>
        <fullName evidence="13">C2H2-type domain-containing protein</fullName>
    </recommendedName>
</protein>
<evidence type="ECO:0000256" key="5">
    <source>
        <dbReference type="ARBA" id="ARBA00022771"/>
    </source>
</evidence>
<keyword evidence="8" id="KW-0238">DNA-binding</keyword>
<dbReference type="GO" id="GO:0005634">
    <property type="term" value="C:nucleus"/>
    <property type="evidence" value="ECO:0007669"/>
    <property type="project" value="UniProtKB-SubCell"/>
</dbReference>
<keyword evidence="7" id="KW-0805">Transcription regulation</keyword>
<name>A0A8C4QVV0_EPTBU</name>
<dbReference type="GO" id="GO:0008270">
    <property type="term" value="F:zinc ion binding"/>
    <property type="evidence" value="ECO:0007669"/>
    <property type="project" value="UniProtKB-KW"/>
</dbReference>
<dbReference type="AlphaFoldDB" id="A0A8C4QVV0"/>
<dbReference type="PROSITE" id="PS50157">
    <property type="entry name" value="ZINC_FINGER_C2H2_2"/>
    <property type="match status" value="5"/>
</dbReference>
<dbReference type="InterPro" id="IPR013087">
    <property type="entry name" value="Znf_C2H2_type"/>
</dbReference>
<evidence type="ECO:0000256" key="7">
    <source>
        <dbReference type="ARBA" id="ARBA00023015"/>
    </source>
</evidence>
<evidence type="ECO:0000256" key="3">
    <source>
        <dbReference type="ARBA" id="ARBA00022723"/>
    </source>
</evidence>
<dbReference type="SMART" id="SM00355">
    <property type="entry name" value="ZnF_C2H2"/>
    <property type="match status" value="5"/>
</dbReference>
<dbReference type="Gene3D" id="3.30.160.60">
    <property type="entry name" value="Classic Zinc Finger"/>
    <property type="match status" value="5"/>
</dbReference>
<sequence>MLGDTKSAGMNASGVPVSHVTRTSRENCLTCWSGQASLLWSTPSATKLPKTRSYFFPFAEFAVIFQNEILVVMWLHILWCAVQGSNLSHDQVVGAVPTTRLHSRTCNTFTKAKAPSDIPPFSAEPLNQTNGYFSKHTRDHAEVGAGTQTAEAKRCHLSMMCEDGGDDNDEDDEEDDDEEEEEEDDEYVEDRGQNKWSGKASGALILKNGTNSYHNAETGQAGTSQCRKQFTRRKADTLHCDGEKGVKEEKAPGNTVRFVDRQVAEASVVGVDNKPVTRRGTCVTVHRPGSGKKKGSTLEADGLPALFHCTHPGCEKVYRVKEYLSNHVKAVHGARRHVCPQPGCGKRFVLQRHLRKHLVLHSEERNFLCATCGASFKSKKNLLVHLRIHTGEKPLQCELCGYRCRQKASLNWHMKKHNVESNFAFACGLCGKRFEKSDNLRCHQLKSHPDREQSSPACQIDFPVMADRLSETSTPLSST</sequence>
<accession>A0A8C4QVV0</accession>
<evidence type="ECO:0000256" key="1">
    <source>
        <dbReference type="ARBA" id="ARBA00004123"/>
    </source>
</evidence>
<evidence type="ECO:0000256" key="4">
    <source>
        <dbReference type="ARBA" id="ARBA00022737"/>
    </source>
</evidence>
<dbReference type="GeneTree" id="ENSGT00940000160257"/>
<dbReference type="Proteomes" id="UP000694388">
    <property type="component" value="Unplaced"/>
</dbReference>
<comment type="subcellular location">
    <subcellularLocation>
        <location evidence="1">Nucleus</location>
    </subcellularLocation>
</comment>
<keyword evidence="15" id="KW-1185">Reference proteome</keyword>
<evidence type="ECO:0000313" key="15">
    <source>
        <dbReference type="Proteomes" id="UP000694388"/>
    </source>
</evidence>
<evidence type="ECO:0000259" key="13">
    <source>
        <dbReference type="PROSITE" id="PS50157"/>
    </source>
</evidence>
<comment type="similarity">
    <text evidence="2">Belongs to the krueppel C2H2-type zinc-finger protein family.</text>
</comment>
<keyword evidence="5 11" id="KW-0863">Zinc-finger</keyword>
<evidence type="ECO:0000256" key="11">
    <source>
        <dbReference type="PROSITE-ProRule" id="PRU00042"/>
    </source>
</evidence>
<feature type="domain" description="C2H2-type" evidence="13">
    <location>
        <begin position="395"/>
        <end position="422"/>
    </location>
</feature>
<keyword evidence="6" id="KW-0862">Zinc</keyword>
<evidence type="ECO:0000256" key="12">
    <source>
        <dbReference type="SAM" id="MobiDB-lite"/>
    </source>
</evidence>
<dbReference type="GO" id="GO:0080090">
    <property type="term" value="P:regulation of primary metabolic process"/>
    <property type="evidence" value="ECO:0007669"/>
    <property type="project" value="UniProtKB-ARBA"/>
</dbReference>
<evidence type="ECO:0000256" key="6">
    <source>
        <dbReference type="ARBA" id="ARBA00022833"/>
    </source>
</evidence>
<keyword evidence="3" id="KW-0479">Metal-binding</keyword>
<dbReference type="GO" id="GO:0003690">
    <property type="term" value="F:double-stranded DNA binding"/>
    <property type="evidence" value="ECO:0007669"/>
    <property type="project" value="UniProtKB-ARBA"/>
</dbReference>
<keyword evidence="4" id="KW-0677">Repeat</keyword>
<evidence type="ECO:0000256" key="2">
    <source>
        <dbReference type="ARBA" id="ARBA00006991"/>
    </source>
</evidence>
<feature type="domain" description="C2H2-type" evidence="13">
    <location>
        <begin position="367"/>
        <end position="394"/>
    </location>
</feature>
<dbReference type="PROSITE" id="PS00028">
    <property type="entry name" value="ZINC_FINGER_C2H2_1"/>
    <property type="match status" value="4"/>
</dbReference>
<feature type="region of interest" description="Disordered" evidence="12">
    <location>
        <begin position="160"/>
        <end position="196"/>
    </location>
</feature>
<evidence type="ECO:0000256" key="10">
    <source>
        <dbReference type="ARBA" id="ARBA00023242"/>
    </source>
</evidence>
<keyword evidence="10" id="KW-0539">Nucleus</keyword>
<feature type="compositionally biased region" description="Acidic residues" evidence="12">
    <location>
        <begin position="163"/>
        <end position="188"/>
    </location>
</feature>
<evidence type="ECO:0000256" key="8">
    <source>
        <dbReference type="ARBA" id="ARBA00023125"/>
    </source>
</evidence>
<dbReference type="PANTHER" id="PTHR24406">
    <property type="entry name" value="TRANSCRIPTIONAL REPRESSOR CTCFL-RELATED"/>
    <property type="match status" value="1"/>
</dbReference>
<dbReference type="OMA" id="HILWCAV"/>
<dbReference type="FunFam" id="3.30.160.60:FF:000183">
    <property type="entry name" value="E3 ubiquitin-protein ligase ZFP91"/>
    <property type="match status" value="1"/>
</dbReference>
<dbReference type="Pfam" id="PF00096">
    <property type="entry name" value="zf-C2H2"/>
    <property type="match status" value="3"/>
</dbReference>